<dbReference type="CDD" id="cd16413">
    <property type="entry name" value="DGQHR_domain"/>
    <property type="match status" value="1"/>
</dbReference>
<dbReference type="InterPro" id="IPR017642">
    <property type="entry name" value="DNA_S_mod_DndB"/>
</dbReference>
<organism evidence="1 2">
    <name type="scientific">Komagataeibacter sucrofermentans</name>
    <dbReference type="NCBI Taxonomy" id="1053551"/>
    <lineage>
        <taxon>Bacteria</taxon>
        <taxon>Pseudomonadati</taxon>
        <taxon>Pseudomonadota</taxon>
        <taxon>Alphaproteobacteria</taxon>
        <taxon>Acetobacterales</taxon>
        <taxon>Acetobacteraceae</taxon>
        <taxon>Komagataeibacter</taxon>
    </lineage>
</organism>
<protein>
    <recommendedName>
        <fullName evidence="3">DGQHR domain-containing protein</fullName>
    </recommendedName>
</protein>
<dbReference type="AlphaFoldDB" id="A0A318QKJ3"/>
<sequence>MSRESYAAVLITQGEHRFYQLAMPSDVLASSTFVSSRDEDPETGFQRLLDVKRAKEIAAYIDNGLGTIPTSIILSAQNSCGLGYDSRSKTVSFFANPGSFLILDGQHRVYGFKLAETKIRVPVVIYDGLSRQDESRLFIDINSKQRGVPSELLLDIKKQADYESSEEQVFREVFDLTLSDPNSPLYGRLSPSKRVKSKISRVTFNAALKSIYPALSTRSADEISEILSDYLASIRDQIIRNGGDESILLNNVTFRALISFFTQVARRVKDRFGPDYTVNNFDNVLEPLFDSIQIGKLSGASQSKIVEYLEKQLKGDFQL</sequence>
<gene>
    <name evidence="1" type="ORF">CFR77_05720</name>
</gene>
<keyword evidence="2" id="KW-1185">Reference proteome</keyword>
<dbReference type="Proteomes" id="UP000247814">
    <property type="component" value="Unassembled WGS sequence"/>
</dbReference>
<dbReference type="InterPro" id="IPR036086">
    <property type="entry name" value="ParB/Sulfiredoxin_sf"/>
</dbReference>
<dbReference type="OrthoDB" id="9789139at2"/>
<dbReference type="NCBIfam" id="TIGR03187">
    <property type="entry name" value="DGQHR"/>
    <property type="match status" value="1"/>
</dbReference>
<reference evidence="1 2" key="1">
    <citation type="submission" date="2017-07" db="EMBL/GenBank/DDBJ databases">
        <title>A draft genome sequence of Komagataeibacter sucrofermentans LMG 18788.</title>
        <authorList>
            <person name="Skraban J."/>
            <person name="Cleenwerck I."/>
            <person name="Vandamme P."/>
            <person name="Trcek J."/>
        </authorList>
    </citation>
    <scope>NUCLEOTIDE SEQUENCE [LARGE SCALE GENOMIC DNA]</scope>
    <source>
        <strain evidence="1 2">LMG 18788</strain>
    </source>
</reference>
<dbReference type="EMBL" id="NKUA01000005">
    <property type="protein sequence ID" value="PYD80006.1"/>
    <property type="molecule type" value="Genomic_DNA"/>
</dbReference>
<evidence type="ECO:0000313" key="1">
    <source>
        <dbReference type="EMBL" id="PYD80006.1"/>
    </source>
</evidence>
<comment type="caution">
    <text evidence="1">The sequence shown here is derived from an EMBL/GenBank/DDBJ whole genome shotgun (WGS) entry which is preliminary data.</text>
</comment>
<proteinExistence type="predicted"/>
<evidence type="ECO:0000313" key="2">
    <source>
        <dbReference type="Proteomes" id="UP000247814"/>
    </source>
</evidence>
<dbReference type="InterPro" id="IPR017601">
    <property type="entry name" value="DGQHR-contain_dom"/>
</dbReference>
<accession>A0A318QKJ3</accession>
<dbReference type="Pfam" id="PF14072">
    <property type="entry name" value="DndB"/>
    <property type="match status" value="1"/>
</dbReference>
<dbReference type="RefSeq" id="WP_110568427.1">
    <property type="nucleotide sequence ID" value="NZ_CP137147.1"/>
</dbReference>
<name>A0A318QKJ3_9PROT</name>
<evidence type="ECO:0008006" key="3">
    <source>
        <dbReference type="Google" id="ProtNLM"/>
    </source>
</evidence>
<dbReference type="SUPFAM" id="SSF110849">
    <property type="entry name" value="ParB/Sulfiredoxin"/>
    <property type="match status" value="1"/>
</dbReference>